<organism evidence="10 11">
    <name type="scientific">candidate division WOR-3 bacterium RBG_13_43_14</name>
    <dbReference type="NCBI Taxonomy" id="1802590"/>
    <lineage>
        <taxon>Bacteria</taxon>
        <taxon>Bacteria division WOR-3</taxon>
    </lineage>
</organism>
<dbReference type="Pfam" id="PF01758">
    <property type="entry name" value="SBF"/>
    <property type="match status" value="1"/>
</dbReference>
<protein>
    <submittedName>
        <fullName evidence="10">Arsenical-resistance protein</fullName>
    </submittedName>
</protein>
<evidence type="ECO:0000256" key="8">
    <source>
        <dbReference type="PIRNR" id="PIRNR005508"/>
    </source>
</evidence>
<evidence type="ECO:0000256" key="1">
    <source>
        <dbReference type="ARBA" id="ARBA00004651"/>
    </source>
</evidence>
<evidence type="ECO:0000256" key="9">
    <source>
        <dbReference type="SAM" id="Phobius"/>
    </source>
</evidence>
<dbReference type="InterPro" id="IPR004706">
    <property type="entry name" value="Arsenical-R_Acr3"/>
</dbReference>
<proteinExistence type="inferred from homology"/>
<feature type="transmembrane region" description="Helical" evidence="9">
    <location>
        <begin position="47"/>
        <end position="67"/>
    </location>
</feature>
<evidence type="ECO:0000313" key="10">
    <source>
        <dbReference type="EMBL" id="OGC43399.1"/>
    </source>
</evidence>
<dbReference type="InterPro" id="IPR038770">
    <property type="entry name" value="Na+/solute_symporter_sf"/>
</dbReference>
<feature type="transmembrane region" description="Helical" evidence="9">
    <location>
        <begin position="123"/>
        <end position="145"/>
    </location>
</feature>
<accession>A0A1F4UEN2</accession>
<feature type="transmembrane region" description="Helical" evidence="9">
    <location>
        <begin position="256"/>
        <end position="279"/>
    </location>
</feature>
<evidence type="ECO:0000313" key="11">
    <source>
        <dbReference type="Proteomes" id="UP000177025"/>
    </source>
</evidence>
<evidence type="ECO:0000256" key="4">
    <source>
        <dbReference type="ARBA" id="ARBA00022475"/>
    </source>
</evidence>
<dbReference type="EMBL" id="MEUM01000022">
    <property type="protein sequence ID" value="OGC43399.1"/>
    <property type="molecule type" value="Genomic_DNA"/>
</dbReference>
<keyword evidence="5 8" id="KW-0812">Transmembrane</keyword>
<evidence type="ECO:0000256" key="6">
    <source>
        <dbReference type="ARBA" id="ARBA00022989"/>
    </source>
</evidence>
<comment type="subcellular location">
    <subcellularLocation>
        <location evidence="1 8">Cell membrane</location>
        <topology evidence="1 8">Multi-pass membrane protein</topology>
    </subcellularLocation>
</comment>
<feature type="transmembrane region" description="Helical" evidence="9">
    <location>
        <begin position="157"/>
        <end position="179"/>
    </location>
</feature>
<evidence type="ECO:0000256" key="3">
    <source>
        <dbReference type="ARBA" id="ARBA00022448"/>
    </source>
</evidence>
<evidence type="ECO:0000256" key="5">
    <source>
        <dbReference type="ARBA" id="ARBA00022692"/>
    </source>
</evidence>
<comment type="similarity">
    <text evidence="2 8">Belongs to the arsenical resistance-3 (ACR3) (TC 2.A.59) family.</text>
</comment>
<evidence type="ECO:0000256" key="2">
    <source>
        <dbReference type="ARBA" id="ARBA00010110"/>
    </source>
</evidence>
<feature type="transmembrane region" description="Helical" evidence="9">
    <location>
        <begin position="227"/>
        <end position="250"/>
    </location>
</feature>
<keyword evidence="6 8" id="KW-1133">Transmembrane helix</keyword>
<dbReference type="PANTHER" id="PTHR43057:SF1">
    <property type="entry name" value="ARSENICAL-RESISTANCE PROTEIN 3"/>
    <property type="match status" value="1"/>
</dbReference>
<gene>
    <name evidence="10" type="ORF">A2Y85_07645</name>
</gene>
<dbReference type="Gene3D" id="1.20.1530.20">
    <property type="match status" value="1"/>
</dbReference>
<keyword evidence="3 8" id="KW-0813">Transport</keyword>
<feature type="transmembrane region" description="Helical" evidence="9">
    <location>
        <begin position="291"/>
        <end position="312"/>
    </location>
</feature>
<comment type="caution">
    <text evidence="10">The sequence shown here is derived from an EMBL/GenBank/DDBJ whole genome shotgun (WGS) entry which is preliminary data.</text>
</comment>
<dbReference type="GO" id="GO:0015104">
    <property type="term" value="F:antimonite transmembrane transporter activity"/>
    <property type="evidence" value="ECO:0007669"/>
    <property type="project" value="TreeGrafter"/>
</dbReference>
<dbReference type="GO" id="GO:0015297">
    <property type="term" value="F:antiporter activity"/>
    <property type="evidence" value="ECO:0007669"/>
    <property type="project" value="UniProtKB-UniRule"/>
</dbReference>
<dbReference type="NCBIfam" id="TIGR00832">
    <property type="entry name" value="acr3"/>
    <property type="match status" value="1"/>
</dbReference>
<dbReference type="GO" id="GO:0015105">
    <property type="term" value="F:arsenite transmembrane transporter activity"/>
    <property type="evidence" value="ECO:0007669"/>
    <property type="project" value="TreeGrafter"/>
</dbReference>
<sequence length="354" mass="38719">MKEEENSKSLGLWEKYLTLWVFLCIVAGIVLGRIFPDLSVTLSKMEVARVSIPIAICLFWMIYPIMVQIDFRRVITASKMPKPIATTLIANWAIKPFTMAFFAWLFLGIVFKNFIPHDTALEYRAGMILLGVAPCTAMVLMWSYLAKGNMAHTLVMCAVNSLSMVILYAPLAGLLLGISGIPIPWATIALSVLIYICVPLVAGYLTRTLSIKRHGLAWFNHKVVAPLKIVAVIALLATLILLFALQGYVIVNLPGAIGMITAGILANIIVVFVLTYLVAKIIGIGYEDAAPSALIAGSNHFEVAIAVATTLFGVKSGAALATVVGVLTEVPIMLFLVWLCKKTRWFFGKDIRFK</sequence>
<dbReference type="Proteomes" id="UP000177025">
    <property type="component" value="Unassembled WGS sequence"/>
</dbReference>
<dbReference type="AlphaFoldDB" id="A0A1F4UEN2"/>
<evidence type="ECO:0000256" key="7">
    <source>
        <dbReference type="ARBA" id="ARBA00023136"/>
    </source>
</evidence>
<dbReference type="PANTHER" id="PTHR43057">
    <property type="entry name" value="ARSENITE EFFLUX TRANSPORTER"/>
    <property type="match status" value="1"/>
</dbReference>
<name>A0A1F4UEN2_UNCW3</name>
<dbReference type="InterPro" id="IPR002657">
    <property type="entry name" value="BilAc:Na_symport/Acr3"/>
</dbReference>
<feature type="transmembrane region" description="Helical" evidence="9">
    <location>
        <begin position="16"/>
        <end position="35"/>
    </location>
</feature>
<feature type="transmembrane region" description="Helical" evidence="9">
    <location>
        <begin position="318"/>
        <end position="339"/>
    </location>
</feature>
<feature type="transmembrane region" description="Helical" evidence="9">
    <location>
        <begin position="185"/>
        <end position="206"/>
    </location>
</feature>
<keyword evidence="7 8" id="KW-0472">Membrane</keyword>
<dbReference type="GO" id="GO:0005886">
    <property type="term" value="C:plasma membrane"/>
    <property type="evidence" value="ECO:0007669"/>
    <property type="project" value="UniProtKB-SubCell"/>
</dbReference>
<keyword evidence="4 8" id="KW-1003">Cell membrane</keyword>
<reference evidence="10 11" key="1">
    <citation type="journal article" date="2016" name="Nat. Commun.">
        <title>Thousands of microbial genomes shed light on interconnected biogeochemical processes in an aquifer system.</title>
        <authorList>
            <person name="Anantharaman K."/>
            <person name="Brown C.T."/>
            <person name="Hug L.A."/>
            <person name="Sharon I."/>
            <person name="Castelle C.J."/>
            <person name="Probst A.J."/>
            <person name="Thomas B.C."/>
            <person name="Singh A."/>
            <person name="Wilkins M.J."/>
            <person name="Karaoz U."/>
            <person name="Brodie E.L."/>
            <person name="Williams K.H."/>
            <person name="Hubbard S.S."/>
            <person name="Banfield J.F."/>
        </authorList>
    </citation>
    <scope>NUCLEOTIDE SEQUENCE [LARGE SCALE GENOMIC DNA]</scope>
</reference>
<dbReference type="PIRSF" id="PIRSF005508">
    <property type="entry name" value="Acr3"/>
    <property type="match status" value="1"/>
</dbReference>
<feature type="transmembrane region" description="Helical" evidence="9">
    <location>
        <begin position="88"/>
        <end position="111"/>
    </location>
</feature>